<feature type="domain" description="Sialidase" evidence="2">
    <location>
        <begin position="60"/>
        <end position="335"/>
    </location>
</feature>
<sequence>MIFDLKYNPMRAMFLLLVLACWCGAAAQQPIVNRYSERLLLDSMPTKACHAATLAEVKPGKIIAAWFGGSYEGAKDVSIYCCTIYPVQGKPKRVALPVVKGKDTLPCWNPVLYKSKSGMLYLFYKVGKNPREWKGYMITSKNEGDSWSKPHALPEGFLGPIKNKPIEVRKGILLCPSSVETIMDNRWMSHVELYNEATLQWRKIPIDSASKFGVIQPTLLSHNADTVQALMRSRQNRIVESWSYDGGNTWQKMDTLSVLNPNSGIDAVRLNRSCFLLVNSPLLSGKDWFNGRNVLELAYSKDGRHWSHLQTLENEPEGEFSYPAIINDSRGVVHIIYTYNRQNFKYAQVVVRCANDAKLVKQEYL</sequence>
<reference evidence="3 4" key="1">
    <citation type="submission" date="2019-03" db="EMBL/GenBank/DDBJ databases">
        <title>Genomic Encyclopedia of Archaeal and Bacterial Type Strains, Phase II (KMG-II): from individual species to whole genera.</title>
        <authorList>
            <person name="Goeker M."/>
        </authorList>
    </citation>
    <scope>NUCLEOTIDE SEQUENCE [LARGE SCALE GENOMIC DNA]</scope>
    <source>
        <strain evidence="3 4">RL-C</strain>
    </source>
</reference>
<dbReference type="SUPFAM" id="SSF50939">
    <property type="entry name" value="Sialidases"/>
    <property type="match status" value="1"/>
</dbReference>
<gene>
    <name evidence="3" type="ORF">CLV25_107144</name>
</gene>
<organism evidence="3 4">
    <name type="scientific">Acetobacteroides hydrogenigenes</name>
    <dbReference type="NCBI Taxonomy" id="979970"/>
    <lineage>
        <taxon>Bacteria</taxon>
        <taxon>Pseudomonadati</taxon>
        <taxon>Bacteroidota</taxon>
        <taxon>Bacteroidia</taxon>
        <taxon>Bacteroidales</taxon>
        <taxon>Rikenellaceae</taxon>
        <taxon>Acetobacteroides</taxon>
    </lineage>
</organism>
<name>A0A4R2EHJ3_9BACT</name>
<evidence type="ECO:0000256" key="1">
    <source>
        <dbReference type="SAM" id="SignalP"/>
    </source>
</evidence>
<keyword evidence="4" id="KW-1185">Reference proteome</keyword>
<dbReference type="CDD" id="cd15482">
    <property type="entry name" value="Sialidase_non-viral"/>
    <property type="match status" value="1"/>
</dbReference>
<feature type="chain" id="PRO_5020544795" evidence="1">
    <location>
        <begin position="28"/>
        <end position="365"/>
    </location>
</feature>
<evidence type="ECO:0000313" key="4">
    <source>
        <dbReference type="Proteomes" id="UP000294830"/>
    </source>
</evidence>
<proteinExistence type="predicted"/>
<dbReference type="PANTHER" id="PTHR43752">
    <property type="entry name" value="BNR/ASP-BOX REPEAT FAMILY PROTEIN"/>
    <property type="match status" value="1"/>
</dbReference>
<dbReference type="PANTHER" id="PTHR43752:SF2">
    <property type="entry name" value="BNR_ASP-BOX REPEAT FAMILY PROTEIN"/>
    <property type="match status" value="1"/>
</dbReference>
<comment type="caution">
    <text evidence="3">The sequence shown here is derived from an EMBL/GenBank/DDBJ whole genome shotgun (WGS) entry which is preliminary data.</text>
</comment>
<dbReference type="InterPro" id="IPR036278">
    <property type="entry name" value="Sialidase_sf"/>
</dbReference>
<protein>
    <submittedName>
        <fullName evidence="3">Putative neuraminidase</fullName>
    </submittedName>
</protein>
<feature type="signal peptide" evidence="1">
    <location>
        <begin position="1"/>
        <end position="27"/>
    </location>
</feature>
<keyword evidence="1" id="KW-0732">Signal</keyword>
<dbReference type="OrthoDB" id="9766741at2"/>
<dbReference type="Gene3D" id="2.120.10.10">
    <property type="match status" value="1"/>
</dbReference>
<dbReference type="Pfam" id="PF13088">
    <property type="entry name" value="BNR_2"/>
    <property type="match status" value="1"/>
</dbReference>
<evidence type="ECO:0000313" key="3">
    <source>
        <dbReference type="EMBL" id="TCN67685.1"/>
    </source>
</evidence>
<dbReference type="AlphaFoldDB" id="A0A4R2EHJ3"/>
<evidence type="ECO:0000259" key="2">
    <source>
        <dbReference type="Pfam" id="PF13088"/>
    </source>
</evidence>
<accession>A0A4R2EHJ3</accession>
<dbReference type="EMBL" id="SLWB01000007">
    <property type="protein sequence ID" value="TCN67685.1"/>
    <property type="molecule type" value="Genomic_DNA"/>
</dbReference>
<dbReference type="InterPro" id="IPR011040">
    <property type="entry name" value="Sialidase"/>
</dbReference>
<dbReference type="Proteomes" id="UP000294830">
    <property type="component" value="Unassembled WGS sequence"/>
</dbReference>